<keyword evidence="3" id="KW-1185">Reference proteome</keyword>
<feature type="region of interest" description="Disordered" evidence="1">
    <location>
        <begin position="24"/>
        <end position="88"/>
    </location>
</feature>
<reference evidence="2" key="1">
    <citation type="submission" date="2020-05" db="EMBL/GenBank/DDBJ databases">
        <title>WGS assembly of Panicum virgatum.</title>
        <authorList>
            <person name="Lovell J.T."/>
            <person name="Jenkins J."/>
            <person name="Shu S."/>
            <person name="Juenger T.E."/>
            <person name="Schmutz J."/>
        </authorList>
    </citation>
    <scope>NUCLEOTIDE SEQUENCE</scope>
    <source>
        <strain evidence="2">AP13</strain>
    </source>
</reference>
<organism evidence="2 3">
    <name type="scientific">Panicum virgatum</name>
    <name type="common">Blackwell switchgrass</name>
    <dbReference type="NCBI Taxonomy" id="38727"/>
    <lineage>
        <taxon>Eukaryota</taxon>
        <taxon>Viridiplantae</taxon>
        <taxon>Streptophyta</taxon>
        <taxon>Embryophyta</taxon>
        <taxon>Tracheophyta</taxon>
        <taxon>Spermatophyta</taxon>
        <taxon>Magnoliopsida</taxon>
        <taxon>Liliopsida</taxon>
        <taxon>Poales</taxon>
        <taxon>Poaceae</taxon>
        <taxon>PACMAD clade</taxon>
        <taxon>Panicoideae</taxon>
        <taxon>Panicodae</taxon>
        <taxon>Paniceae</taxon>
        <taxon>Panicinae</taxon>
        <taxon>Panicum</taxon>
        <taxon>Panicum sect. Hiantes</taxon>
    </lineage>
</organism>
<evidence type="ECO:0000313" key="3">
    <source>
        <dbReference type="Proteomes" id="UP000823388"/>
    </source>
</evidence>
<comment type="caution">
    <text evidence="2">The sequence shown here is derived from an EMBL/GenBank/DDBJ whole genome shotgun (WGS) entry which is preliminary data.</text>
</comment>
<feature type="compositionally biased region" description="Pro residues" evidence="1">
    <location>
        <begin position="46"/>
        <end position="58"/>
    </location>
</feature>
<dbReference type="AlphaFoldDB" id="A0A8T0Q6N7"/>
<evidence type="ECO:0000256" key="1">
    <source>
        <dbReference type="SAM" id="MobiDB-lite"/>
    </source>
</evidence>
<name>A0A8T0Q6N7_PANVG</name>
<protein>
    <submittedName>
        <fullName evidence="2">Uncharacterized protein</fullName>
    </submittedName>
</protein>
<accession>A0A8T0Q6N7</accession>
<sequence>MHVVEAGMQQERAPYLKLAAFRIQSNSEKGTEGRYETGGGRCLKYRPPPVPNQPPPGEWRPSRRSLPTPTAATGKATAPTSSTTPRTHVEDALCRFTCPAARTRRLPSAMARVLRGRPVPRPDPRGFRCPFSRAVVFGGALWRFSCAG</sequence>
<proteinExistence type="predicted"/>
<evidence type="ECO:0000313" key="2">
    <source>
        <dbReference type="EMBL" id="KAG2568828.1"/>
    </source>
</evidence>
<feature type="compositionally biased region" description="Low complexity" evidence="1">
    <location>
        <begin position="67"/>
        <end position="86"/>
    </location>
</feature>
<gene>
    <name evidence="2" type="ORF">PVAP13_7NG399850</name>
</gene>
<dbReference type="EMBL" id="CM029050">
    <property type="protein sequence ID" value="KAG2568828.1"/>
    <property type="molecule type" value="Genomic_DNA"/>
</dbReference>
<dbReference type="Proteomes" id="UP000823388">
    <property type="component" value="Chromosome 7N"/>
</dbReference>